<dbReference type="SUPFAM" id="SSF63882">
    <property type="entry name" value="MoeA N-terminal region -like"/>
    <property type="match status" value="1"/>
</dbReference>
<dbReference type="Gene3D" id="3.90.105.10">
    <property type="entry name" value="Molybdopterin biosynthesis moea protein, domain 2"/>
    <property type="match status" value="1"/>
</dbReference>
<dbReference type="InterPro" id="IPR001453">
    <property type="entry name" value="MoaB/Mog_dom"/>
</dbReference>
<dbReference type="FunFam" id="3.40.980.10:FF:000004">
    <property type="entry name" value="Molybdopterin molybdenumtransferase"/>
    <property type="match status" value="1"/>
</dbReference>
<dbReference type="Gene3D" id="2.170.190.11">
    <property type="entry name" value="Molybdopterin biosynthesis moea protein, domain 3"/>
    <property type="match status" value="1"/>
</dbReference>
<dbReference type="EC" id="2.10.1.1" evidence="3"/>
<dbReference type="InterPro" id="IPR005110">
    <property type="entry name" value="MoeA_linker/N"/>
</dbReference>
<reference evidence="11" key="1">
    <citation type="submission" date="2018-06" db="EMBL/GenBank/DDBJ databases">
        <authorList>
            <person name="Zhirakovskaya E."/>
        </authorList>
    </citation>
    <scope>NUCLEOTIDE SEQUENCE</scope>
</reference>
<keyword evidence="4" id="KW-0500">Molybdenum</keyword>
<dbReference type="InterPro" id="IPR005111">
    <property type="entry name" value="MoeA_C_domain_IV"/>
</dbReference>
<dbReference type="PANTHER" id="PTHR10192">
    <property type="entry name" value="MOLYBDOPTERIN BIOSYNTHESIS PROTEIN"/>
    <property type="match status" value="1"/>
</dbReference>
<dbReference type="NCBIfam" id="NF045515">
    <property type="entry name" value="Glp_gephyrin"/>
    <property type="match status" value="1"/>
</dbReference>
<dbReference type="SUPFAM" id="SSF53218">
    <property type="entry name" value="Molybdenum cofactor biosynthesis proteins"/>
    <property type="match status" value="1"/>
</dbReference>
<dbReference type="SMART" id="SM00852">
    <property type="entry name" value="MoCF_biosynth"/>
    <property type="match status" value="1"/>
</dbReference>
<dbReference type="GO" id="GO:0005829">
    <property type="term" value="C:cytosol"/>
    <property type="evidence" value="ECO:0007669"/>
    <property type="project" value="TreeGrafter"/>
</dbReference>
<dbReference type="EMBL" id="UOEQ01000530">
    <property type="protein sequence ID" value="VAW24428.1"/>
    <property type="molecule type" value="Genomic_DNA"/>
</dbReference>
<accession>A0A3B0U2B9</accession>
<evidence type="ECO:0000256" key="6">
    <source>
        <dbReference type="ARBA" id="ARBA00022723"/>
    </source>
</evidence>
<evidence type="ECO:0000256" key="7">
    <source>
        <dbReference type="ARBA" id="ARBA00022842"/>
    </source>
</evidence>
<dbReference type="GO" id="GO:0061599">
    <property type="term" value="F:molybdopterin molybdotransferase activity"/>
    <property type="evidence" value="ECO:0007669"/>
    <property type="project" value="UniProtKB-EC"/>
</dbReference>
<evidence type="ECO:0000256" key="1">
    <source>
        <dbReference type="ARBA" id="ARBA00001946"/>
    </source>
</evidence>
<protein>
    <recommendedName>
        <fullName evidence="3">molybdopterin molybdotransferase</fullName>
        <ecNumber evidence="3">2.10.1.1</ecNumber>
    </recommendedName>
</protein>
<keyword evidence="8" id="KW-0501">Molybdenum cofactor biosynthesis</keyword>
<dbReference type="InterPro" id="IPR008284">
    <property type="entry name" value="MoCF_biosynth_CS"/>
</dbReference>
<dbReference type="InterPro" id="IPR036135">
    <property type="entry name" value="MoeA_linker/N_sf"/>
</dbReference>
<dbReference type="Pfam" id="PF03453">
    <property type="entry name" value="MoeA_N"/>
    <property type="match status" value="1"/>
</dbReference>
<evidence type="ECO:0000256" key="9">
    <source>
        <dbReference type="ARBA" id="ARBA00047317"/>
    </source>
</evidence>
<dbReference type="Gene3D" id="3.40.980.10">
    <property type="entry name" value="MoaB/Mog-like domain"/>
    <property type="match status" value="1"/>
</dbReference>
<comment type="catalytic activity">
    <reaction evidence="9">
        <text>adenylyl-molybdopterin + molybdate = Mo-molybdopterin + AMP + H(+)</text>
        <dbReference type="Rhea" id="RHEA:35047"/>
        <dbReference type="ChEBI" id="CHEBI:15378"/>
        <dbReference type="ChEBI" id="CHEBI:36264"/>
        <dbReference type="ChEBI" id="CHEBI:62727"/>
        <dbReference type="ChEBI" id="CHEBI:71302"/>
        <dbReference type="ChEBI" id="CHEBI:456215"/>
        <dbReference type="EC" id="2.10.1.1"/>
    </reaction>
</comment>
<keyword evidence="6" id="KW-0479">Metal-binding</keyword>
<comment type="cofactor">
    <cofactor evidence="1">
        <name>Mg(2+)</name>
        <dbReference type="ChEBI" id="CHEBI:18420"/>
    </cofactor>
</comment>
<evidence type="ECO:0000256" key="5">
    <source>
        <dbReference type="ARBA" id="ARBA00022679"/>
    </source>
</evidence>
<evidence type="ECO:0000256" key="4">
    <source>
        <dbReference type="ARBA" id="ARBA00022505"/>
    </source>
</evidence>
<evidence type="ECO:0000313" key="11">
    <source>
        <dbReference type="EMBL" id="VAW24428.1"/>
    </source>
</evidence>
<dbReference type="AlphaFoldDB" id="A0A3B0U2B9"/>
<dbReference type="FunFam" id="2.170.190.11:FF:000001">
    <property type="entry name" value="Molybdopterin molybdenumtransferase"/>
    <property type="match status" value="1"/>
</dbReference>
<dbReference type="Pfam" id="PF00994">
    <property type="entry name" value="MoCF_biosynth"/>
    <property type="match status" value="1"/>
</dbReference>
<dbReference type="InterPro" id="IPR038987">
    <property type="entry name" value="MoeA-like"/>
</dbReference>
<sequence>MLAYEKALQRVLEASNILGSEKISLNIALGRVLATPVNAMMNQPPFDGSAMDGYAVIASEVKPGAVLQNIGESQAGSGFDGKLASGQCIRIFTGAPMPKGANAVIMQEYCSVNGDQVSFERSVEPAQNVRPLGQDFMKGQQLLDVGTAINPAVVALIAAANVDQIEVFKRPNISILATGNELVAPGSDMKPGQIVGSNGFALSALFFPLAEQIIDIGSASDNENELREKFKEALSGPSDVIISTGGASVGDYDLVLPVLKSLGVEIDFWKIAIRPGKPIIFGKKNNKLIFALPGNPVSAYVCAVSVVIPAIRAMVGCNQAIPKSLSLPLASSLPANGIRRHFMRGKIVEIDGQSHVEPILQTDSSHLSSLAQADVLLVALENQGELPAGTIVQTIPLP</sequence>
<evidence type="ECO:0000256" key="2">
    <source>
        <dbReference type="ARBA" id="ARBA00005046"/>
    </source>
</evidence>
<gene>
    <name evidence="11" type="ORF">MNBD_ALPHA11-256</name>
</gene>
<dbReference type="GO" id="GO:0006777">
    <property type="term" value="P:Mo-molybdopterin cofactor biosynthetic process"/>
    <property type="evidence" value="ECO:0007669"/>
    <property type="project" value="UniProtKB-KW"/>
</dbReference>
<dbReference type="PANTHER" id="PTHR10192:SF5">
    <property type="entry name" value="GEPHYRIN"/>
    <property type="match status" value="1"/>
</dbReference>
<organism evidence="11">
    <name type="scientific">hydrothermal vent metagenome</name>
    <dbReference type="NCBI Taxonomy" id="652676"/>
    <lineage>
        <taxon>unclassified sequences</taxon>
        <taxon>metagenomes</taxon>
        <taxon>ecological metagenomes</taxon>
    </lineage>
</organism>
<dbReference type="Gene3D" id="2.40.340.10">
    <property type="entry name" value="MoeA, C-terminal, domain IV"/>
    <property type="match status" value="1"/>
</dbReference>
<dbReference type="SUPFAM" id="SSF63867">
    <property type="entry name" value="MoeA C-terminal domain-like"/>
    <property type="match status" value="1"/>
</dbReference>
<proteinExistence type="predicted"/>
<dbReference type="InterPro" id="IPR036425">
    <property type="entry name" value="MoaB/Mog-like_dom_sf"/>
</dbReference>
<keyword evidence="7" id="KW-0460">Magnesium</keyword>
<evidence type="ECO:0000259" key="10">
    <source>
        <dbReference type="SMART" id="SM00852"/>
    </source>
</evidence>
<evidence type="ECO:0000256" key="8">
    <source>
        <dbReference type="ARBA" id="ARBA00023150"/>
    </source>
</evidence>
<evidence type="ECO:0000256" key="3">
    <source>
        <dbReference type="ARBA" id="ARBA00013269"/>
    </source>
</evidence>
<name>A0A3B0U2B9_9ZZZZ</name>
<dbReference type="InterPro" id="IPR036688">
    <property type="entry name" value="MoeA_C_domain_IV_sf"/>
</dbReference>
<feature type="domain" description="MoaB/Mog" evidence="10">
    <location>
        <begin position="174"/>
        <end position="313"/>
    </location>
</feature>
<dbReference type="UniPathway" id="UPA00344"/>
<dbReference type="GO" id="GO:0046872">
    <property type="term" value="F:metal ion binding"/>
    <property type="evidence" value="ECO:0007669"/>
    <property type="project" value="UniProtKB-KW"/>
</dbReference>
<dbReference type="Pfam" id="PF03454">
    <property type="entry name" value="MoeA_C"/>
    <property type="match status" value="1"/>
</dbReference>
<keyword evidence="5 11" id="KW-0808">Transferase</keyword>
<comment type="pathway">
    <text evidence="2">Cofactor biosynthesis; molybdopterin biosynthesis.</text>
</comment>
<dbReference type="PROSITE" id="PS01079">
    <property type="entry name" value="MOCF_BIOSYNTHESIS_2"/>
    <property type="match status" value="1"/>
</dbReference>
<dbReference type="CDD" id="cd00887">
    <property type="entry name" value="MoeA"/>
    <property type="match status" value="1"/>
</dbReference>